<evidence type="ECO:0008006" key="5">
    <source>
        <dbReference type="Google" id="ProtNLM"/>
    </source>
</evidence>
<dbReference type="AlphaFoldDB" id="A0A2T7NQU0"/>
<keyword evidence="2" id="KW-0472">Membrane</keyword>
<gene>
    <name evidence="3" type="ORF">C0Q70_16812</name>
</gene>
<protein>
    <recommendedName>
        <fullName evidence="5">EGF-like domain-containing protein</fullName>
    </recommendedName>
</protein>
<keyword evidence="2" id="KW-1133">Transmembrane helix</keyword>
<dbReference type="EMBL" id="PZQS01000010">
    <property type="protein sequence ID" value="PVD23540.1"/>
    <property type="molecule type" value="Genomic_DNA"/>
</dbReference>
<evidence type="ECO:0000313" key="4">
    <source>
        <dbReference type="Proteomes" id="UP000245119"/>
    </source>
</evidence>
<dbReference type="Gene3D" id="2.170.300.10">
    <property type="entry name" value="Tie2 ligand-binding domain superfamily"/>
    <property type="match status" value="1"/>
</dbReference>
<dbReference type="GO" id="GO:0005044">
    <property type="term" value="F:scavenger receptor activity"/>
    <property type="evidence" value="ECO:0007669"/>
    <property type="project" value="InterPro"/>
</dbReference>
<keyword evidence="1" id="KW-0245">EGF-like domain</keyword>
<reference evidence="3 4" key="1">
    <citation type="submission" date="2018-04" db="EMBL/GenBank/DDBJ databases">
        <title>The genome of golden apple snail Pomacea canaliculata provides insight into stress tolerance and invasive adaptation.</title>
        <authorList>
            <person name="Liu C."/>
            <person name="Liu B."/>
            <person name="Ren Y."/>
            <person name="Zhang Y."/>
            <person name="Wang H."/>
            <person name="Li S."/>
            <person name="Jiang F."/>
            <person name="Yin L."/>
            <person name="Zhang G."/>
            <person name="Qian W."/>
            <person name="Fan W."/>
        </authorList>
    </citation>
    <scope>NUCLEOTIDE SEQUENCE [LARGE SCALE GENOMIC DNA]</scope>
    <source>
        <strain evidence="3">SZHN2017</strain>
        <tissue evidence="3">Muscle</tissue>
    </source>
</reference>
<dbReference type="PANTHER" id="PTHR24043">
    <property type="entry name" value="SCAVENGER RECEPTOR CLASS F"/>
    <property type="match status" value="1"/>
</dbReference>
<proteinExistence type="predicted"/>
<feature type="transmembrane region" description="Helical" evidence="2">
    <location>
        <begin position="112"/>
        <end position="133"/>
    </location>
</feature>
<name>A0A2T7NQU0_POMCA</name>
<dbReference type="InterPro" id="IPR042635">
    <property type="entry name" value="MEGF10/SREC1/2-like"/>
</dbReference>
<dbReference type="PANTHER" id="PTHR24043:SF8">
    <property type="entry name" value="EGF-LIKE DOMAIN-CONTAINING PROTEIN"/>
    <property type="match status" value="1"/>
</dbReference>
<organism evidence="3 4">
    <name type="scientific">Pomacea canaliculata</name>
    <name type="common">Golden apple snail</name>
    <dbReference type="NCBI Taxonomy" id="400727"/>
    <lineage>
        <taxon>Eukaryota</taxon>
        <taxon>Metazoa</taxon>
        <taxon>Spiralia</taxon>
        <taxon>Lophotrochozoa</taxon>
        <taxon>Mollusca</taxon>
        <taxon>Gastropoda</taxon>
        <taxon>Caenogastropoda</taxon>
        <taxon>Architaenioglossa</taxon>
        <taxon>Ampullarioidea</taxon>
        <taxon>Ampullariidae</taxon>
        <taxon>Pomacea</taxon>
    </lineage>
</organism>
<keyword evidence="2" id="KW-0812">Transmembrane</keyword>
<evidence type="ECO:0000256" key="1">
    <source>
        <dbReference type="ARBA" id="ARBA00022536"/>
    </source>
</evidence>
<accession>A0A2T7NQU0</accession>
<keyword evidence="4" id="KW-1185">Reference proteome</keyword>
<comment type="caution">
    <text evidence="3">The sequence shown here is derived from an EMBL/GenBank/DDBJ whole genome shotgun (WGS) entry which is preliminary data.</text>
</comment>
<sequence length="148" mass="16568">MWGLNCDNKCGRCSGRYCSRINGSCTYGCEAGATGPNCEENCTRGFYGENCVDECGRCNVTNSSTFVCDPVSGRCPSGCESGWVGENCRDDILVKEGTIVHAEDLYNFRRDFLIAGFVITCIFFVSVIAFILWRWSQPKPDFFDKYDF</sequence>
<dbReference type="STRING" id="400727.A0A2T7NQU0"/>
<dbReference type="Proteomes" id="UP000245119">
    <property type="component" value="Linkage Group LG10"/>
</dbReference>
<evidence type="ECO:0000256" key="2">
    <source>
        <dbReference type="SAM" id="Phobius"/>
    </source>
</evidence>
<evidence type="ECO:0000313" key="3">
    <source>
        <dbReference type="EMBL" id="PVD23540.1"/>
    </source>
</evidence>